<accession>A0ABX2TA79</accession>
<keyword evidence="1" id="KW-0812">Transmembrane</keyword>
<evidence type="ECO:0000313" key="2">
    <source>
        <dbReference type="EMBL" id="NYZ21251.1"/>
    </source>
</evidence>
<gene>
    <name evidence="2" type="ORF">HND93_16155</name>
</gene>
<dbReference type="EMBL" id="JABFDB010000011">
    <property type="protein sequence ID" value="NYZ21251.1"/>
    <property type="molecule type" value="Genomic_DNA"/>
</dbReference>
<proteinExistence type="predicted"/>
<name>A0ABX2TA79_9PROT</name>
<evidence type="ECO:0000256" key="1">
    <source>
        <dbReference type="SAM" id="Phobius"/>
    </source>
</evidence>
<evidence type="ECO:0000313" key="3">
    <source>
        <dbReference type="Proteomes" id="UP000584642"/>
    </source>
</evidence>
<protein>
    <submittedName>
        <fullName evidence="2">Uncharacterized protein</fullName>
    </submittedName>
</protein>
<keyword evidence="1" id="KW-0472">Membrane</keyword>
<keyword evidence="1" id="KW-1133">Transmembrane helix</keyword>
<feature type="transmembrane region" description="Helical" evidence="1">
    <location>
        <begin position="32"/>
        <end position="54"/>
    </location>
</feature>
<comment type="caution">
    <text evidence="2">The sequence shown here is derived from an EMBL/GenBank/DDBJ whole genome shotgun (WGS) entry which is preliminary data.</text>
</comment>
<sequence>MSDSESQTTPQSATATPAPQTVIVRRGGAGTVVVALVLSLLGTAAAIVATPYWVPAVTKLAGLPDPVRKLDAEQARVGRSLGEMEQKVAALGEQVGKLSGSIAGGAATATDLRSATLALAVGELRNALRRTGPFDSELATLRAIAGKDADIEKAVAGFASFASTGIPSRAQLRADFPRAASAAVSAGVPVPAQKEAGGWYTSVSSAVTHFTYIVRLDTPPADSAYAIVQDARARLSADDLAGTVDELAKLPAPIDPETGSWMTHAQARVAADRGIAALTTLTMARISAK</sequence>
<dbReference type="Proteomes" id="UP000584642">
    <property type="component" value="Unassembled WGS sequence"/>
</dbReference>
<keyword evidence="3" id="KW-1185">Reference proteome</keyword>
<reference evidence="2 3" key="1">
    <citation type="submission" date="2020-05" db="EMBL/GenBank/DDBJ databases">
        <title>Azospirillum oleiclasticum sp. nov, a nitrogen-fixing and heavy crude oil-emulsifying bacterium isolated from the crude oil of Yumen Oilfield.</title>
        <authorList>
            <person name="Wu D."/>
            <person name="Cai M."/>
            <person name="Zhang X."/>
        </authorList>
    </citation>
    <scope>NUCLEOTIDE SEQUENCE [LARGE SCALE GENOMIC DNA]</scope>
    <source>
        <strain evidence="2 3">ROY-1-1-2</strain>
    </source>
</reference>
<dbReference type="RefSeq" id="WP_180283024.1">
    <property type="nucleotide sequence ID" value="NZ_JABFDB010000011.1"/>
</dbReference>
<organism evidence="2 3">
    <name type="scientific">Azospirillum oleiclasticum</name>
    <dbReference type="NCBI Taxonomy" id="2735135"/>
    <lineage>
        <taxon>Bacteria</taxon>
        <taxon>Pseudomonadati</taxon>
        <taxon>Pseudomonadota</taxon>
        <taxon>Alphaproteobacteria</taxon>
        <taxon>Rhodospirillales</taxon>
        <taxon>Azospirillaceae</taxon>
        <taxon>Azospirillum</taxon>
    </lineage>
</organism>